<evidence type="ECO:0000313" key="3">
    <source>
        <dbReference type="Proteomes" id="UP000635726"/>
    </source>
</evidence>
<comment type="caution">
    <text evidence="2">The sequence shown here is derived from an EMBL/GenBank/DDBJ whole genome shotgun (WGS) entry which is preliminary data.</text>
</comment>
<feature type="region of interest" description="Disordered" evidence="1">
    <location>
        <begin position="1"/>
        <end position="23"/>
    </location>
</feature>
<proteinExistence type="predicted"/>
<dbReference type="RefSeq" id="WP_268238798.1">
    <property type="nucleotide sequence ID" value="NZ_BMOE01000001.1"/>
</dbReference>
<reference evidence="2" key="2">
    <citation type="submission" date="2020-09" db="EMBL/GenBank/DDBJ databases">
        <authorList>
            <person name="Sun Q."/>
            <person name="Ohkuma M."/>
        </authorList>
    </citation>
    <scope>NUCLEOTIDE SEQUENCE</scope>
    <source>
        <strain evidence="2">JCM 14371</strain>
    </source>
</reference>
<sequence length="40" mass="4131">MTAPTNTSYTQTSGPLPATYGGGRVDPYLTTIAIADLQAD</sequence>
<name>A0A917P7P2_9DEIO</name>
<organism evidence="2 3">
    <name type="scientific">Deinococcus aquiradiocola</name>
    <dbReference type="NCBI Taxonomy" id="393059"/>
    <lineage>
        <taxon>Bacteria</taxon>
        <taxon>Thermotogati</taxon>
        <taxon>Deinococcota</taxon>
        <taxon>Deinococci</taxon>
        <taxon>Deinococcales</taxon>
        <taxon>Deinococcaceae</taxon>
        <taxon>Deinococcus</taxon>
    </lineage>
</organism>
<accession>A0A917P7P2</accession>
<protein>
    <submittedName>
        <fullName evidence="2">Uncharacterized protein</fullName>
    </submittedName>
</protein>
<gene>
    <name evidence="2" type="ORF">GCM10008939_06530</name>
</gene>
<reference evidence="2" key="1">
    <citation type="journal article" date="2014" name="Int. J. Syst. Evol. Microbiol.">
        <title>Complete genome sequence of Corynebacterium casei LMG S-19264T (=DSM 44701T), isolated from a smear-ripened cheese.</title>
        <authorList>
            <consortium name="US DOE Joint Genome Institute (JGI-PGF)"/>
            <person name="Walter F."/>
            <person name="Albersmeier A."/>
            <person name="Kalinowski J."/>
            <person name="Ruckert C."/>
        </authorList>
    </citation>
    <scope>NUCLEOTIDE SEQUENCE</scope>
    <source>
        <strain evidence="2">JCM 14371</strain>
    </source>
</reference>
<keyword evidence="3" id="KW-1185">Reference proteome</keyword>
<evidence type="ECO:0000256" key="1">
    <source>
        <dbReference type="SAM" id="MobiDB-lite"/>
    </source>
</evidence>
<dbReference type="Proteomes" id="UP000635726">
    <property type="component" value="Unassembled WGS sequence"/>
</dbReference>
<dbReference type="AlphaFoldDB" id="A0A917P7P2"/>
<evidence type="ECO:0000313" key="2">
    <source>
        <dbReference type="EMBL" id="GGJ65305.1"/>
    </source>
</evidence>
<feature type="compositionally biased region" description="Polar residues" evidence="1">
    <location>
        <begin position="1"/>
        <end position="14"/>
    </location>
</feature>
<dbReference type="EMBL" id="BMOE01000001">
    <property type="protein sequence ID" value="GGJ65305.1"/>
    <property type="molecule type" value="Genomic_DNA"/>
</dbReference>